<protein>
    <submittedName>
        <fullName evidence="4">Uncharacterized protein</fullName>
    </submittedName>
</protein>
<feature type="domain" description="DUF7373" evidence="3">
    <location>
        <begin position="259"/>
        <end position="404"/>
    </location>
</feature>
<name>A0A317NGB8_9NOCA</name>
<dbReference type="InterPro" id="IPR055797">
    <property type="entry name" value="DUF7373"/>
</dbReference>
<accession>A0A317NGB8</accession>
<feature type="domain" description="DUF7373" evidence="2">
    <location>
        <begin position="54"/>
        <end position="253"/>
    </location>
</feature>
<reference evidence="4 5" key="1">
    <citation type="submission" date="2018-05" db="EMBL/GenBank/DDBJ databases">
        <title>Genomic Encyclopedia of Type Strains, Phase IV (KMG-IV): sequencing the most valuable type-strain genomes for metagenomic binning, comparative biology and taxonomic classification.</title>
        <authorList>
            <person name="Goeker M."/>
        </authorList>
    </citation>
    <scope>NUCLEOTIDE SEQUENCE [LARGE SCALE GENOMIC DNA]</scope>
    <source>
        <strain evidence="4 5">DSM 44717</strain>
    </source>
</reference>
<dbReference type="InterPro" id="IPR056463">
    <property type="entry name" value="DUF7373_C"/>
</dbReference>
<dbReference type="AlphaFoldDB" id="A0A317NGB8"/>
<evidence type="ECO:0000259" key="2">
    <source>
        <dbReference type="Pfam" id="PF24088"/>
    </source>
</evidence>
<sequence length="405" mass="43124">MAHHRAPVISRLALGALAVVLAGCGTVDGAATPGEIDVRTLAVGKYTTAPADVEAARAPTDGPVLEGLRMAGAVVLPHEVDPALTHDWGTDVVDSPAKAADVSAISNVNLPTLERHRMIVAFDVARGDRAFDSKVRAIDTDARVARIVLFRFPGAAAAETAARELEATDFGVSPDNQPVPIPGHPTAHAHWRPGVKTIGATYAEGEIVVSVFLQHPTPDIDALARRVAAILDAQKPLLERFMPSAPDRIADLPRDPDDLLRRTLIPGPANQRIAISSREYAAWPGRASLHFRPSAPAELAAAWDRGGVDSVANSYTTDLFRFRDENAAREFGVTWHETLSAAAHPVAGPDRVPGARCAERRAGDEPAVVRCYVNYRRYGAFVSGSEATGVRQQAAAQYALLANAQ</sequence>
<dbReference type="EMBL" id="QGTL01000006">
    <property type="protein sequence ID" value="PWV74229.1"/>
    <property type="molecule type" value="Genomic_DNA"/>
</dbReference>
<keyword evidence="1" id="KW-0732">Signal</keyword>
<dbReference type="PROSITE" id="PS51257">
    <property type="entry name" value="PROKAR_LIPOPROTEIN"/>
    <property type="match status" value="1"/>
</dbReference>
<proteinExistence type="predicted"/>
<evidence type="ECO:0000313" key="5">
    <source>
        <dbReference type="Proteomes" id="UP000246410"/>
    </source>
</evidence>
<organism evidence="4 5">
    <name type="scientific">Nocardia neocaledoniensis</name>
    <dbReference type="NCBI Taxonomy" id="236511"/>
    <lineage>
        <taxon>Bacteria</taxon>
        <taxon>Bacillati</taxon>
        <taxon>Actinomycetota</taxon>
        <taxon>Actinomycetes</taxon>
        <taxon>Mycobacteriales</taxon>
        <taxon>Nocardiaceae</taxon>
        <taxon>Nocardia</taxon>
    </lineage>
</organism>
<dbReference type="RefSeq" id="WP_146229307.1">
    <property type="nucleotide sequence ID" value="NZ_QGTL01000006.1"/>
</dbReference>
<evidence type="ECO:0000259" key="3">
    <source>
        <dbReference type="Pfam" id="PF24092"/>
    </source>
</evidence>
<gene>
    <name evidence="4" type="ORF">DFR69_10640</name>
</gene>
<dbReference type="Pfam" id="PF24092">
    <property type="entry name" value="DUF7373_C"/>
    <property type="match status" value="1"/>
</dbReference>
<dbReference type="Pfam" id="PF24088">
    <property type="entry name" value="DUF7373"/>
    <property type="match status" value="1"/>
</dbReference>
<feature type="signal peptide" evidence="1">
    <location>
        <begin position="1"/>
        <end position="22"/>
    </location>
</feature>
<dbReference type="Proteomes" id="UP000246410">
    <property type="component" value="Unassembled WGS sequence"/>
</dbReference>
<evidence type="ECO:0000256" key="1">
    <source>
        <dbReference type="SAM" id="SignalP"/>
    </source>
</evidence>
<evidence type="ECO:0000313" key="4">
    <source>
        <dbReference type="EMBL" id="PWV74229.1"/>
    </source>
</evidence>
<comment type="caution">
    <text evidence="4">The sequence shown here is derived from an EMBL/GenBank/DDBJ whole genome shotgun (WGS) entry which is preliminary data.</text>
</comment>
<feature type="chain" id="PRO_5039190355" evidence="1">
    <location>
        <begin position="23"/>
        <end position="405"/>
    </location>
</feature>
<keyword evidence="5" id="KW-1185">Reference proteome</keyword>